<keyword evidence="3" id="KW-1185">Reference proteome</keyword>
<dbReference type="EMBL" id="QKYT01000113">
    <property type="protein sequence ID" value="RIA93037.1"/>
    <property type="molecule type" value="Genomic_DNA"/>
</dbReference>
<dbReference type="AlphaFoldDB" id="A0A397T9W0"/>
<feature type="region of interest" description="Disordered" evidence="1">
    <location>
        <begin position="1"/>
        <end position="20"/>
    </location>
</feature>
<evidence type="ECO:0000313" key="2">
    <source>
        <dbReference type="EMBL" id="RIA93037.1"/>
    </source>
</evidence>
<accession>A0A397T9W0</accession>
<gene>
    <name evidence="2" type="ORF">C1645_763566</name>
</gene>
<dbReference type="Proteomes" id="UP000265703">
    <property type="component" value="Unassembled WGS sequence"/>
</dbReference>
<reference evidence="2 3" key="1">
    <citation type="submission" date="2018-06" db="EMBL/GenBank/DDBJ databases">
        <title>Comparative genomics reveals the genomic features of Rhizophagus irregularis, R. cerebriforme, R. diaphanum and Gigaspora rosea, and their symbiotic lifestyle signature.</title>
        <authorList>
            <person name="Morin E."/>
            <person name="San Clemente H."/>
            <person name="Chen E.C.H."/>
            <person name="De La Providencia I."/>
            <person name="Hainaut M."/>
            <person name="Kuo A."/>
            <person name="Kohler A."/>
            <person name="Murat C."/>
            <person name="Tang N."/>
            <person name="Roy S."/>
            <person name="Loubradou J."/>
            <person name="Henrissat B."/>
            <person name="Grigoriev I.V."/>
            <person name="Corradi N."/>
            <person name="Roux C."/>
            <person name="Martin F.M."/>
        </authorList>
    </citation>
    <scope>NUCLEOTIDE SEQUENCE [LARGE SCALE GENOMIC DNA]</scope>
    <source>
        <strain evidence="2 3">DAOM 227022</strain>
    </source>
</reference>
<comment type="caution">
    <text evidence="2">The sequence shown here is derived from an EMBL/GenBank/DDBJ whole genome shotgun (WGS) entry which is preliminary data.</text>
</comment>
<protein>
    <submittedName>
        <fullName evidence="2">Uncharacterized protein</fullName>
    </submittedName>
</protein>
<name>A0A397T9W0_9GLOM</name>
<evidence type="ECO:0000256" key="1">
    <source>
        <dbReference type="SAM" id="MobiDB-lite"/>
    </source>
</evidence>
<organism evidence="2 3">
    <name type="scientific">Glomus cerebriforme</name>
    <dbReference type="NCBI Taxonomy" id="658196"/>
    <lineage>
        <taxon>Eukaryota</taxon>
        <taxon>Fungi</taxon>
        <taxon>Fungi incertae sedis</taxon>
        <taxon>Mucoromycota</taxon>
        <taxon>Glomeromycotina</taxon>
        <taxon>Glomeromycetes</taxon>
        <taxon>Glomerales</taxon>
        <taxon>Glomeraceae</taxon>
        <taxon>Glomus</taxon>
    </lineage>
</organism>
<sequence>MKNFTNNPTTDISNNNRLNSNCFPVSRNTTNMPQQPKQFYPPNAWQVYPPQNPSNTFGPNNFDIYDYAPHAACDNNSANSDQQFYSTFSQQQYIQQQCIQRSQIIII</sequence>
<evidence type="ECO:0000313" key="3">
    <source>
        <dbReference type="Proteomes" id="UP000265703"/>
    </source>
</evidence>
<proteinExistence type="predicted"/>